<keyword evidence="2" id="KW-1185">Reference proteome</keyword>
<accession>A0A915PRN5</accession>
<feature type="region of interest" description="Disordered" evidence="1">
    <location>
        <begin position="15"/>
        <end position="128"/>
    </location>
</feature>
<organism evidence="2 3">
    <name type="scientific">Setaria digitata</name>
    <dbReference type="NCBI Taxonomy" id="48799"/>
    <lineage>
        <taxon>Eukaryota</taxon>
        <taxon>Metazoa</taxon>
        <taxon>Ecdysozoa</taxon>
        <taxon>Nematoda</taxon>
        <taxon>Chromadorea</taxon>
        <taxon>Rhabditida</taxon>
        <taxon>Spirurina</taxon>
        <taxon>Spiruromorpha</taxon>
        <taxon>Filarioidea</taxon>
        <taxon>Setariidae</taxon>
        <taxon>Setaria</taxon>
    </lineage>
</organism>
<evidence type="ECO:0000313" key="2">
    <source>
        <dbReference type="Proteomes" id="UP000887581"/>
    </source>
</evidence>
<proteinExistence type="predicted"/>
<dbReference type="AlphaFoldDB" id="A0A915PRN5"/>
<evidence type="ECO:0000313" key="3">
    <source>
        <dbReference type="WBParaSite" id="sdigi.contig209.g6144.t1"/>
    </source>
</evidence>
<feature type="compositionally biased region" description="Polar residues" evidence="1">
    <location>
        <begin position="71"/>
        <end position="82"/>
    </location>
</feature>
<feature type="compositionally biased region" description="Basic and acidic residues" evidence="1">
    <location>
        <begin position="107"/>
        <end position="116"/>
    </location>
</feature>
<name>A0A915PRN5_9BILA</name>
<evidence type="ECO:0000256" key="1">
    <source>
        <dbReference type="SAM" id="MobiDB-lite"/>
    </source>
</evidence>
<sequence length="524" mass="58885">MNAIEKLDKILRRLSSKSRRATTRRTNCHPKVSSSDSDEEDLAEQQMETPKNDRKSGGSRRPHPKPIMPTIQGSGTTAVARQSSEELERARAYNLQQQQHQLQCNEQKPEKDEYPKSAEIPDSQMLGGNNCQTFRSLLSSSRLPGDTRMLVDDSVTQATAVSSAAHDKSCESEDADYVSDYSVYGAQRSVTRKSVYELDMSMDESLPESCGRESGYLSGVDVRYSISAAESPALSPLGVAFFRTQPLFQRTLGTITQQSFDSEELQKKEKTKLEMVAIPQQVGTTRDLKLQDEDAEIPDYASTEKLLRDSIAETKYITTVFELSSGGIVGLIDDVLNEFSLWFHEEIGLLGIACEVHWSVPERHRHLASEKSQGPTALPVEVTLGVPLIWAANSISLPYMYFLRKEALHHSLRQNNRRVLNMKSKTGNYHLPLTMISAVTEENCARDCQLKCFQGVYRRFYTSLLPYQHTEAGVWHRPYWNLRDTSRTNSPKPNPEQFIFGNDPTKLDVGSLVAINVVALKIVL</sequence>
<protein>
    <submittedName>
        <fullName evidence="3">Uncharacterized protein</fullName>
    </submittedName>
</protein>
<feature type="compositionally biased region" description="Basic residues" evidence="1">
    <location>
        <begin position="15"/>
        <end position="28"/>
    </location>
</feature>
<dbReference type="WBParaSite" id="sdigi.contig209.g6144.t1">
    <property type="protein sequence ID" value="sdigi.contig209.g6144.t1"/>
    <property type="gene ID" value="sdigi.contig209.g6144"/>
</dbReference>
<reference evidence="3" key="1">
    <citation type="submission" date="2022-11" db="UniProtKB">
        <authorList>
            <consortium name="WormBaseParasite"/>
        </authorList>
    </citation>
    <scope>IDENTIFICATION</scope>
</reference>
<dbReference type="Proteomes" id="UP000887581">
    <property type="component" value="Unplaced"/>
</dbReference>